<keyword evidence="1" id="KW-0175">Coiled coil</keyword>
<evidence type="ECO:0000313" key="4">
    <source>
        <dbReference type="Proteomes" id="UP000789831"/>
    </source>
</evidence>
<reference evidence="3" key="1">
    <citation type="submission" date="2021-06" db="EMBL/GenBank/DDBJ databases">
        <authorList>
            <person name="Kallberg Y."/>
            <person name="Tangrot J."/>
            <person name="Rosling A."/>
        </authorList>
    </citation>
    <scope>NUCLEOTIDE SEQUENCE</scope>
    <source>
        <strain evidence="3">MT106</strain>
    </source>
</reference>
<feature type="coiled-coil region" evidence="1">
    <location>
        <begin position="247"/>
        <end position="274"/>
    </location>
</feature>
<gene>
    <name evidence="3" type="ORF">AGERDE_LOCUS5440</name>
</gene>
<protein>
    <submittedName>
        <fullName evidence="3">3634_t:CDS:1</fullName>
    </submittedName>
</protein>
<dbReference type="Gene3D" id="1.10.30.10">
    <property type="entry name" value="High mobility group box domain"/>
    <property type="match status" value="1"/>
</dbReference>
<dbReference type="SUPFAM" id="SSF47095">
    <property type="entry name" value="HMG-box"/>
    <property type="match status" value="1"/>
</dbReference>
<organism evidence="3 4">
    <name type="scientific">Ambispora gerdemannii</name>
    <dbReference type="NCBI Taxonomy" id="144530"/>
    <lineage>
        <taxon>Eukaryota</taxon>
        <taxon>Fungi</taxon>
        <taxon>Fungi incertae sedis</taxon>
        <taxon>Mucoromycota</taxon>
        <taxon>Glomeromycotina</taxon>
        <taxon>Glomeromycetes</taxon>
        <taxon>Archaeosporales</taxon>
        <taxon>Ambisporaceae</taxon>
        <taxon>Ambispora</taxon>
    </lineage>
</organism>
<accession>A0A9N9ABV3</accession>
<dbReference type="Proteomes" id="UP000789831">
    <property type="component" value="Unassembled WGS sequence"/>
</dbReference>
<dbReference type="InterPro" id="IPR036910">
    <property type="entry name" value="HMG_box_dom_sf"/>
</dbReference>
<dbReference type="OrthoDB" id="6247875at2759"/>
<evidence type="ECO:0000256" key="2">
    <source>
        <dbReference type="SAM" id="MobiDB-lite"/>
    </source>
</evidence>
<evidence type="ECO:0000256" key="1">
    <source>
        <dbReference type="SAM" id="Coils"/>
    </source>
</evidence>
<dbReference type="EMBL" id="CAJVPL010000733">
    <property type="protein sequence ID" value="CAG8525194.1"/>
    <property type="molecule type" value="Genomic_DNA"/>
</dbReference>
<proteinExistence type="predicted"/>
<evidence type="ECO:0000313" key="3">
    <source>
        <dbReference type="EMBL" id="CAG8525194.1"/>
    </source>
</evidence>
<feature type="region of interest" description="Disordered" evidence="2">
    <location>
        <begin position="164"/>
        <end position="185"/>
    </location>
</feature>
<keyword evidence="4" id="KW-1185">Reference proteome</keyword>
<comment type="caution">
    <text evidence="3">The sequence shown here is derived from an EMBL/GenBank/DDBJ whole genome shotgun (WGS) entry which is preliminary data.</text>
</comment>
<sequence>MRTIAPSKKGHIMPEVKVRFPPEVTPMNLIENAVAKLETSGQTSRIPNAFIAYRMAFCKELRLIQHPVITQPQLSALVKQSWLKEEENVRREYQRIAKEAKDLYIQICHERSPLFVANAFSINDEDSSPNTKNNSGKLELVFSNSSNLSDSNFDFVNNNEISSSKQSVTINPQPDSQEKTPASTPNITNIFTTDAPILENDNYFSLDLNLDTQFIDNLTPELLTSQALFSSILSIQSDFPSVPTGYNKCCKEKVRVLENRIVELEKKIESLIKLYYMHFYYA</sequence>
<name>A0A9N9ABV3_9GLOM</name>
<dbReference type="AlphaFoldDB" id="A0A9N9ABV3"/>